<name>A0A6J7X1K0_9CAUD</name>
<sequence length="183" mass="21235">MERQDYYDLGADTERWWREHIKPVMPHIRHTPRCKGYDFKGEFEGQTVYVDVKFLREEYRQKGWIEVMTWGKLTGILRTAKENFSNPNVDVFIAVLAQGRHYLIDAKALLNVWKEGGLQLHSGTSTDDGGTTTANKHFIIDGWSDPRFCILEGPMKEELWKPATSIGKQIDIADWMEGTWTLN</sequence>
<gene>
    <name evidence="1" type="ORF">UFOVP390_23</name>
</gene>
<organism evidence="1">
    <name type="scientific">uncultured Caudovirales phage</name>
    <dbReference type="NCBI Taxonomy" id="2100421"/>
    <lineage>
        <taxon>Viruses</taxon>
        <taxon>Duplodnaviria</taxon>
        <taxon>Heunggongvirae</taxon>
        <taxon>Uroviricota</taxon>
        <taxon>Caudoviricetes</taxon>
        <taxon>Peduoviridae</taxon>
        <taxon>Maltschvirus</taxon>
        <taxon>Maltschvirus maltsch</taxon>
    </lineage>
</organism>
<protein>
    <submittedName>
        <fullName evidence="1">Uncharacterized protein</fullName>
    </submittedName>
</protein>
<evidence type="ECO:0000313" key="1">
    <source>
        <dbReference type="EMBL" id="CAB5223961.1"/>
    </source>
</evidence>
<reference evidence="1" key="1">
    <citation type="submission" date="2020-05" db="EMBL/GenBank/DDBJ databases">
        <authorList>
            <person name="Chiriac C."/>
            <person name="Salcher M."/>
            <person name="Ghai R."/>
            <person name="Kavagutti S V."/>
        </authorList>
    </citation>
    <scope>NUCLEOTIDE SEQUENCE</scope>
</reference>
<accession>A0A6J7X1K0</accession>
<dbReference type="EMBL" id="LR798323">
    <property type="protein sequence ID" value="CAB5223961.1"/>
    <property type="molecule type" value="Genomic_DNA"/>
</dbReference>
<proteinExistence type="predicted"/>